<feature type="compositionally biased region" description="Polar residues" evidence="10">
    <location>
        <begin position="13"/>
        <end position="39"/>
    </location>
</feature>
<proteinExistence type="inferred from homology"/>
<dbReference type="OrthoDB" id="660759at2759"/>
<dbReference type="GO" id="GO:0016192">
    <property type="term" value="P:vesicle-mediated transport"/>
    <property type="evidence" value="ECO:0007669"/>
    <property type="project" value="InterPro"/>
</dbReference>
<gene>
    <name evidence="11" type="primary">Sft2d3</name>
    <name evidence="11" type="ORF">PSIHAE_R14713</name>
</gene>
<dbReference type="GO" id="GO:0005737">
    <property type="term" value="C:cytoplasm"/>
    <property type="evidence" value="ECO:0007669"/>
    <property type="project" value="UniProtKB-ARBA"/>
</dbReference>
<dbReference type="GO" id="GO:0015031">
    <property type="term" value="P:protein transport"/>
    <property type="evidence" value="ECO:0007669"/>
    <property type="project" value="UniProtKB-KW"/>
</dbReference>
<evidence type="ECO:0000256" key="6">
    <source>
        <dbReference type="ARBA" id="ARBA00022989"/>
    </source>
</evidence>
<feature type="transmembrane region" description="Helical" evidence="9">
    <location>
        <begin position="130"/>
        <end position="148"/>
    </location>
</feature>
<evidence type="ECO:0000256" key="4">
    <source>
        <dbReference type="ARBA" id="ARBA00022692"/>
    </source>
</evidence>
<feature type="non-terminal residue" evidence="11">
    <location>
        <position position="231"/>
    </location>
</feature>
<keyword evidence="3 9" id="KW-0813">Transport</keyword>
<dbReference type="EMBL" id="VWZI01000951">
    <property type="protein sequence ID" value="NXG41045.1"/>
    <property type="molecule type" value="Genomic_DNA"/>
</dbReference>
<keyword evidence="5 9" id="KW-0653">Protein transport</keyword>
<dbReference type="InterPro" id="IPR011691">
    <property type="entry name" value="Vesicle_transpt_SFT2"/>
</dbReference>
<keyword evidence="4 9" id="KW-0812">Transmembrane</keyword>
<dbReference type="GO" id="GO:0012505">
    <property type="term" value="C:endomembrane system"/>
    <property type="evidence" value="ECO:0007669"/>
    <property type="project" value="UniProtKB-ARBA"/>
</dbReference>
<comment type="caution">
    <text evidence="11">The sequence shown here is derived from an EMBL/GenBank/DDBJ whole genome shotgun (WGS) entry which is preliminary data.</text>
</comment>
<evidence type="ECO:0000256" key="10">
    <source>
        <dbReference type="SAM" id="MobiDB-lite"/>
    </source>
</evidence>
<dbReference type="GO" id="GO:0016020">
    <property type="term" value="C:membrane"/>
    <property type="evidence" value="ECO:0007669"/>
    <property type="project" value="UniProtKB-SubCell"/>
</dbReference>
<evidence type="ECO:0000256" key="7">
    <source>
        <dbReference type="ARBA" id="ARBA00023136"/>
    </source>
</evidence>
<evidence type="ECO:0000256" key="9">
    <source>
        <dbReference type="RuleBase" id="RU363111"/>
    </source>
</evidence>
<feature type="region of interest" description="Disordered" evidence="10">
    <location>
        <begin position="13"/>
        <end position="44"/>
    </location>
</feature>
<sequence length="231" mass="23136">MADLGRQLQEYLAQSKTAATDGSSSTAPASLPDSCSQEETGSGSGGLGAWLGTLNPLPPGRGSLSAAAGSGSGSGSGSGWPWAAEADPCLPGLSRWQRLSGSGLCLLLAALCFGLAALYAPLLLLRARKFALLWSLGSLCALGAAALLRGPSRLLREPSLGFLLYLGALGGTLYAALGLRSTLLTALGAAIQLGAAATALLATLPGGAYGLRRLGSLFCAALRRRGKALPV</sequence>
<organism evidence="11 12">
    <name type="scientific">Psilopogon haemacephalus</name>
    <name type="common">coppersmith barbet</name>
    <dbReference type="NCBI Taxonomy" id="2585815"/>
    <lineage>
        <taxon>Eukaryota</taxon>
        <taxon>Metazoa</taxon>
        <taxon>Chordata</taxon>
        <taxon>Craniata</taxon>
        <taxon>Vertebrata</taxon>
        <taxon>Euteleostomi</taxon>
        <taxon>Archelosauria</taxon>
        <taxon>Archosauria</taxon>
        <taxon>Dinosauria</taxon>
        <taxon>Saurischia</taxon>
        <taxon>Theropoda</taxon>
        <taxon>Coelurosauria</taxon>
        <taxon>Aves</taxon>
        <taxon>Neognathae</taxon>
        <taxon>Neoaves</taxon>
        <taxon>Telluraves</taxon>
        <taxon>Coraciimorphae</taxon>
        <taxon>Piciformes</taxon>
        <taxon>Megalaimidae</taxon>
        <taxon>Psilopogon</taxon>
    </lineage>
</organism>
<feature type="transmembrane region" description="Helical" evidence="9">
    <location>
        <begin position="104"/>
        <end position="124"/>
    </location>
</feature>
<comment type="function">
    <text evidence="1 9">May be involved in fusion of retrograde transport vesicles derived from an endocytic compartment with the Golgi complex.</text>
</comment>
<protein>
    <recommendedName>
        <fullName evidence="9">Vesicle transport protein</fullName>
    </recommendedName>
</protein>
<name>A0A7K9BNN1_9PICI</name>
<dbReference type="PANTHER" id="PTHR23137">
    <property type="entry name" value="VESICLE TRANSPORT PROTEIN-RELATED"/>
    <property type="match status" value="1"/>
</dbReference>
<keyword evidence="6 9" id="KW-1133">Transmembrane helix</keyword>
<comment type="subcellular location">
    <subcellularLocation>
        <location evidence="2 9">Membrane</location>
        <topology evidence="2 9">Multi-pass membrane protein</topology>
    </subcellularLocation>
</comment>
<evidence type="ECO:0000256" key="5">
    <source>
        <dbReference type="ARBA" id="ARBA00022927"/>
    </source>
</evidence>
<evidence type="ECO:0000256" key="3">
    <source>
        <dbReference type="ARBA" id="ARBA00022448"/>
    </source>
</evidence>
<dbReference type="InterPro" id="IPR007305">
    <property type="entry name" value="Vesicle_transpt_Got1/SFT2"/>
</dbReference>
<comment type="similarity">
    <text evidence="8 9">Belongs to the SFT2 family.</text>
</comment>
<dbReference type="Pfam" id="PF04178">
    <property type="entry name" value="Got1"/>
    <property type="match status" value="1"/>
</dbReference>
<keyword evidence="12" id="KW-1185">Reference proteome</keyword>
<feature type="non-terminal residue" evidence="11">
    <location>
        <position position="1"/>
    </location>
</feature>
<evidence type="ECO:0000313" key="11">
    <source>
        <dbReference type="EMBL" id="NXG41045.1"/>
    </source>
</evidence>
<evidence type="ECO:0000256" key="8">
    <source>
        <dbReference type="ARBA" id="ARBA00025800"/>
    </source>
</evidence>
<feature type="transmembrane region" description="Helical" evidence="9">
    <location>
        <begin position="160"/>
        <end position="177"/>
    </location>
</feature>
<evidence type="ECO:0000256" key="1">
    <source>
        <dbReference type="ARBA" id="ARBA00003566"/>
    </source>
</evidence>
<evidence type="ECO:0000313" key="12">
    <source>
        <dbReference type="Proteomes" id="UP000574528"/>
    </source>
</evidence>
<evidence type="ECO:0000256" key="2">
    <source>
        <dbReference type="ARBA" id="ARBA00004141"/>
    </source>
</evidence>
<reference evidence="11 12" key="1">
    <citation type="submission" date="2019-09" db="EMBL/GenBank/DDBJ databases">
        <title>Bird 10,000 Genomes (B10K) Project - Family phase.</title>
        <authorList>
            <person name="Zhang G."/>
        </authorList>
    </citation>
    <scope>NUCLEOTIDE SEQUENCE [LARGE SCALE GENOMIC DNA]</scope>
    <source>
        <strain evidence="11">B10K-DU-001-24</strain>
        <tissue evidence="11">Muscle</tissue>
    </source>
</reference>
<keyword evidence="7 9" id="KW-0472">Membrane</keyword>
<dbReference type="Proteomes" id="UP000574528">
    <property type="component" value="Unassembled WGS sequence"/>
</dbReference>
<feature type="transmembrane region" description="Helical" evidence="9">
    <location>
        <begin position="183"/>
        <end position="204"/>
    </location>
</feature>
<dbReference type="AlphaFoldDB" id="A0A7K9BNN1"/>
<dbReference type="PANTHER" id="PTHR23137:SF36">
    <property type="entry name" value="VESICLE TRANSPORT PROTEIN SFT2C"/>
    <property type="match status" value="1"/>
</dbReference>
<accession>A0A7K9BNN1</accession>